<evidence type="ECO:0000313" key="2">
    <source>
        <dbReference type="EMBL" id="RXR23337.1"/>
    </source>
</evidence>
<keyword evidence="1" id="KW-0732">Signal</keyword>
<evidence type="ECO:0000313" key="3">
    <source>
        <dbReference type="Proteomes" id="UP000289857"/>
    </source>
</evidence>
<evidence type="ECO:0000256" key="1">
    <source>
        <dbReference type="SAM" id="SignalP"/>
    </source>
</evidence>
<feature type="chain" id="PRO_5020894267" description="Periplasmic heavy metal sensor" evidence="1">
    <location>
        <begin position="19"/>
        <end position="160"/>
    </location>
</feature>
<dbReference type="Proteomes" id="UP000289857">
    <property type="component" value="Unassembled WGS sequence"/>
</dbReference>
<comment type="caution">
    <text evidence="2">The sequence shown here is derived from an EMBL/GenBank/DDBJ whole genome shotgun (WGS) entry which is preliminary data.</text>
</comment>
<sequence>MKNSIIAAFLFMGTCSFAQMYGNGIGSGYGSGYGYGNPYGAGRSSMGMPSAQPREKSADEIEKERLETVSKIVEKLKKDLTLDELQVVIVQKEFDASSKKINAILKKEGLSQDEKMQEVQSINETAERSILNFLNDEQKKKFKEIIADRQKKMEMIKSKS</sequence>
<dbReference type="OrthoDB" id="1360972at2"/>
<keyword evidence="3" id="KW-1185">Reference proteome</keyword>
<name>A0A4Q1KBR1_9FLAO</name>
<reference evidence="3" key="1">
    <citation type="submission" date="2019-01" db="EMBL/GenBank/DDBJ databases">
        <title>Cytophagaceae bacterium strain CAR-16.</title>
        <authorList>
            <person name="Chen W.-M."/>
        </authorList>
    </citation>
    <scope>NUCLEOTIDE SEQUENCE [LARGE SCALE GENOMIC DNA]</scope>
    <source>
        <strain evidence="3">WWJ-16</strain>
    </source>
</reference>
<accession>A0A4Q1KBR1</accession>
<organism evidence="2 3">
    <name type="scientific">Flavobacterium stagni</name>
    <dbReference type="NCBI Taxonomy" id="2506421"/>
    <lineage>
        <taxon>Bacteria</taxon>
        <taxon>Pseudomonadati</taxon>
        <taxon>Bacteroidota</taxon>
        <taxon>Flavobacteriia</taxon>
        <taxon>Flavobacteriales</taxon>
        <taxon>Flavobacteriaceae</taxon>
        <taxon>Flavobacterium</taxon>
    </lineage>
</organism>
<protein>
    <recommendedName>
        <fullName evidence="4">Periplasmic heavy metal sensor</fullName>
    </recommendedName>
</protein>
<gene>
    <name evidence="2" type="ORF">EQG61_05035</name>
</gene>
<dbReference type="EMBL" id="SBKN01000002">
    <property type="protein sequence ID" value="RXR23337.1"/>
    <property type="molecule type" value="Genomic_DNA"/>
</dbReference>
<proteinExistence type="predicted"/>
<feature type="signal peptide" evidence="1">
    <location>
        <begin position="1"/>
        <end position="18"/>
    </location>
</feature>
<dbReference type="AlphaFoldDB" id="A0A4Q1KBR1"/>
<evidence type="ECO:0008006" key="4">
    <source>
        <dbReference type="Google" id="ProtNLM"/>
    </source>
</evidence>
<dbReference type="RefSeq" id="WP_129460817.1">
    <property type="nucleotide sequence ID" value="NZ_SBKN01000002.1"/>
</dbReference>